<evidence type="ECO:0000256" key="2">
    <source>
        <dbReference type="ARBA" id="ARBA00007806"/>
    </source>
</evidence>
<evidence type="ECO:0000256" key="4">
    <source>
        <dbReference type="ARBA" id="ARBA00023157"/>
    </source>
</evidence>
<evidence type="ECO:0000256" key="9">
    <source>
        <dbReference type="SAM" id="MobiDB-lite"/>
    </source>
</evidence>
<evidence type="ECO:0000313" key="13">
    <source>
        <dbReference type="RefSeq" id="XP_022249218.1"/>
    </source>
</evidence>
<organism evidence="12 13">
    <name type="scientific">Limulus polyphemus</name>
    <name type="common">Atlantic horseshoe crab</name>
    <dbReference type="NCBI Taxonomy" id="6850"/>
    <lineage>
        <taxon>Eukaryota</taxon>
        <taxon>Metazoa</taxon>
        <taxon>Ecdysozoa</taxon>
        <taxon>Arthropoda</taxon>
        <taxon>Chelicerata</taxon>
        <taxon>Merostomata</taxon>
        <taxon>Xiphosura</taxon>
        <taxon>Limulidae</taxon>
        <taxon>Limulus</taxon>
    </lineage>
</organism>
<reference evidence="13" key="1">
    <citation type="submission" date="2025-08" db="UniProtKB">
        <authorList>
            <consortium name="RefSeq"/>
        </authorList>
    </citation>
    <scope>IDENTIFICATION</scope>
    <source>
        <tissue evidence="13">Muscle</tissue>
    </source>
</reference>
<dbReference type="Pfam" id="PF01055">
    <property type="entry name" value="Glyco_hydro_31_2nd"/>
    <property type="match status" value="1"/>
</dbReference>
<proteinExistence type="inferred from homology"/>
<dbReference type="InterPro" id="IPR044913">
    <property type="entry name" value="P_trefoil_dom_sf"/>
</dbReference>
<dbReference type="InterPro" id="IPR011013">
    <property type="entry name" value="Gal_mutarotase_sf_dom"/>
</dbReference>
<dbReference type="InterPro" id="IPR030458">
    <property type="entry name" value="Glyco_hydro_31_AS"/>
</dbReference>
<feature type="compositionally biased region" description="Polar residues" evidence="9">
    <location>
        <begin position="633"/>
        <end position="644"/>
    </location>
</feature>
<keyword evidence="12" id="KW-1185">Reference proteome</keyword>
<dbReference type="GeneID" id="106465586"/>
<dbReference type="PANTHER" id="PTHR22762">
    <property type="entry name" value="ALPHA-GLUCOSIDASE"/>
    <property type="match status" value="1"/>
</dbReference>
<keyword evidence="4" id="KW-1015">Disulfide bond</keyword>
<gene>
    <name evidence="13" type="primary">LOC106465586</name>
</gene>
<dbReference type="InterPro" id="IPR000519">
    <property type="entry name" value="P_trefoil_dom"/>
</dbReference>
<dbReference type="SUPFAM" id="SSF74650">
    <property type="entry name" value="Galactose mutarotase-like"/>
    <property type="match status" value="1"/>
</dbReference>
<dbReference type="Pfam" id="PF00088">
    <property type="entry name" value="Trefoil"/>
    <property type="match status" value="1"/>
</dbReference>
<name>A0ABM1T012_LIMPO</name>
<dbReference type="InterPro" id="IPR017853">
    <property type="entry name" value="GH"/>
</dbReference>
<keyword evidence="3 10" id="KW-0472">Membrane</keyword>
<feature type="transmembrane region" description="Helical" evidence="10">
    <location>
        <begin position="21"/>
        <end position="45"/>
    </location>
</feature>
<evidence type="ECO:0000259" key="11">
    <source>
        <dbReference type="PROSITE" id="PS51448"/>
    </source>
</evidence>
<dbReference type="PROSITE" id="PS00129">
    <property type="entry name" value="GLYCOSYL_HYDROL_F31_1"/>
    <property type="match status" value="1"/>
</dbReference>
<keyword evidence="8" id="KW-0326">Glycosidase</keyword>
<evidence type="ECO:0000256" key="7">
    <source>
        <dbReference type="PROSITE-ProRule" id="PRU00779"/>
    </source>
</evidence>
<dbReference type="PANTHER" id="PTHR22762:SF133">
    <property type="entry name" value="P-TYPE DOMAIN-CONTAINING PROTEIN"/>
    <property type="match status" value="1"/>
</dbReference>
<evidence type="ECO:0000256" key="5">
    <source>
        <dbReference type="ARBA" id="ARBA00023180"/>
    </source>
</evidence>
<evidence type="ECO:0000313" key="12">
    <source>
        <dbReference type="Proteomes" id="UP000694941"/>
    </source>
</evidence>
<evidence type="ECO:0000256" key="3">
    <source>
        <dbReference type="ARBA" id="ARBA00023136"/>
    </source>
</evidence>
<keyword evidence="5" id="KW-0325">Glycoprotein</keyword>
<dbReference type="Gene3D" id="4.10.110.10">
    <property type="entry name" value="Spasmolytic Protein, domain 1"/>
    <property type="match status" value="1"/>
</dbReference>
<dbReference type="CDD" id="cd14752">
    <property type="entry name" value="GH31_N"/>
    <property type="match status" value="1"/>
</dbReference>
<accession>A0ABM1T012</accession>
<comment type="caution">
    <text evidence="7">Lacks conserved residue(s) required for the propagation of feature annotation.</text>
</comment>
<comment type="similarity">
    <text evidence="2 8">Belongs to the glycosyl hydrolase 31 family.</text>
</comment>
<feature type="compositionally biased region" description="Basic and acidic residues" evidence="9">
    <location>
        <begin position="554"/>
        <end position="571"/>
    </location>
</feature>
<dbReference type="InterPro" id="IPR000322">
    <property type="entry name" value="Glyco_hydro_31_TIM"/>
</dbReference>
<keyword evidence="10" id="KW-0812">Transmembrane</keyword>
<evidence type="ECO:0000256" key="1">
    <source>
        <dbReference type="ARBA" id="ARBA00004370"/>
    </source>
</evidence>
<feature type="domain" description="P-type" evidence="11">
    <location>
        <begin position="46"/>
        <end position="92"/>
    </location>
</feature>
<dbReference type="SUPFAM" id="SSF51445">
    <property type="entry name" value="(Trans)glycosidases"/>
    <property type="match status" value="1"/>
</dbReference>
<dbReference type="Proteomes" id="UP000694941">
    <property type="component" value="Unplaced"/>
</dbReference>
<evidence type="ECO:0000256" key="6">
    <source>
        <dbReference type="ARBA" id="ARBA00041343"/>
    </source>
</evidence>
<dbReference type="Gene3D" id="2.60.40.1760">
    <property type="entry name" value="glycosyl hydrolase (family 31)"/>
    <property type="match status" value="1"/>
</dbReference>
<feature type="region of interest" description="Disordered" evidence="9">
    <location>
        <begin position="550"/>
        <end position="644"/>
    </location>
</feature>
<protein>
    <recommendedName>
        <fullName evidence="6">Maltase</fullName>
    </recommendedName>
</protein>
<keyword evidence="10" id="KW-1133">Transmembrane helix</keyword>
<dbReference type="PROSITE" id="PS51448">
    <property type="entry name" value="P_TREFOIL_2"/>
    <property type="match status" value="1"/>
</dbReference>
<keyword evidence="8" id="KW-0378">Hydrolase</keyword>
<comment type="subcellular location">
    <subcellularLocation>
        <location evidence="1">Membrane</location>
    </subcellularLocation>
</comment>
<sequence>MTKTEWDGRNKFYVKKIRLKNALIGLIILLLLATFIAVPLAIIYWPQTPPLPMGEKDRIECPLSVPGNITECENRGCIWSEASAAPNCYMPKNIRRFNVTKTTDLPDGFKITLTYTGLQDVYSPSLPTVVFEVDYLNDNVVRFTFQDEAKQRYKVPVESEEFNVPQLRRKGNKNRMYEVVVGDYENSSFSFKIQRKNSTILWDTTIGGFVFEEQFLQIATYLPSENIYGFGENPHQSFRHDLNYQTWPLFARDEPPSDGNKNLYGVHPFYTCLENAEGKSHGVLLLNSNAMEYTLLPFPGLSYRTIGGILDFFMFIGDSPEHVIQLYTELIGRPMIPPYWALGFQLSRYGYENITNLQKAVERTRNAHIPLDVQYVDIDHMEDNKVFTVDSERFPDLDSYVQQEQKNGLRWIIILDPALLANDSNYSPYTSGLKNDKNVYITWPADVPLDSRKNPEDDGLDLTKDIIFGKVWPIGPVAFPDFLKPTTKQWWEEQIVKYRNKTEAVKFDGLWIDMNEPANFGTNREEPWYCSGKCWSLHCPYNEYDNPPYATGRKPVEEREHSNSLPDEKISNETTGTGYSDSPPDEKIANETTGTGYSDSPPDEKIANKTTGTEYSDSPPDEKIANKTRRQGDSASSSQFVEGN</sequence>
<dbReference type="Gene3D" id="3.20.20.80">
    <property type="entry name" value="Glycosidases"/>
    <property type="match status" value="1"/>
</dbReference>
<dbReference type="CDD" id="cd00111">
    <property type="entry name" value="Trefoil"/>
    <property type="match status" value="1"/>
</dbReference>
<dbReference type="Pfam" id="PF13802">
    <property type="entry name" value="Gal_mutarotas_2"/>
    <property type="match status" value="1"/>
</dbReference>
<dbReference type="InterPro" id="IPR025887">
    <property type="entry name" value="Glyco_hydro_31_N_dom"/>
</dbReference>
<dbReference type="RefSeq" id="XP_022249218.1">
    <property type="nucleotide sequence ID" value="XM_022393510.1"/>
</dbReference>
<evidence type="ECO:0000256" key="10">
    <source>
        <dbReference type="SAM" id="Phobius"/>
    </source>
</evidence>
<evidence type="ECO:0000256" key="8">
    <source>
        <dbReference type="RuleBase" id="RU361185"/>
    </source>
</evidence>